<protein>
    <submittedName>
        <fullName evidence="1">Uncharacterized protein</fullName>
    </submittedName>
</protein>
<proteinExistence type="predicted"/>
<dbReference type="Proteomes" id="UP000003022">
    <property type="component" value="Unassembled WGS sequence"/>
</dbReference>
<dbReference type="AlphaFoldDB" id="F3NJZ2"/>
<reference evidence="1 2" key="1">
    <citation type="journal article" date="2011" name="J. Bacteriol.">
        <title>Draft genome sequence of the marine bacterium Streptomyces griseoaurantiacus M045, which produces novel manumycin-type antibiotics with a pABA core component.</title>
        <authorList>
            <person name="Li F."/>
            <person name="Jiang P."/>
            <person name="Zheng H."/>
            <person name="Wang S."/>
            <person name="Zhao G."/>
            <person name="Qin S."/>
            <person name="Liu Z."/>
        </authorList>
    </citation>
    <scope>NUCLEOTIDE SEQUENCE [LARGE SCALE GENOMIC DNA]</scope>
    <source>
        <strain evidence="1 2">M045</strain>
    </source>
</reference>
<comment type="caution">
    <text evidence="1">The sequence shown here is derived from an EMBL/GenBank/DDBJ whole genome shotgun (WGS) entry which is preliminary data.</text>
</comment>
<evidence type="ECO:0000313" key="1">
    <source>
        <dbReference type="EMBL" id="EGG46403.1"/>
    </source>
</evidence>
<gene>
    <name evidence="1" type="ORF">SGM_3456</name>
</gene>
<organism evidence="1 2">
    <name type="scientific">Streptomyces griseoaurantiacus M045</name>
    <dbReference type="NCBI Taxonomy" id="996637"/>
    <lineage>
        <taxon>Bacteria</taxon>
        <taxon>Bacillati</taxon>
        <taxon>Actinomycetota</taxon>
        <taxon>Actinomycetes</taxon>
        <taxon>Kitasatosporales</taxon>
        <taxon>Streptomycetaceae</taxon>
        <taxon>Streptomyces</taxon>
        <taxon>Streptomyces aurantiacus group</taxon>
    </lineage>
</organism>
<accession>F3NJZ2</accession>
<sequence length="132" mass="14177">MTRGTGFARLVSSDLTAGAVSFEAVKDEGHGDPFSTRFLTNPKVLGHRHDDLSEPWRPTRSGSDAWINGRVVLLSHTLILMVPFLISRSSRHGPGTYVRAQVTDSLTTGCAVPIARADTGSPCSARAAMRKS</sequence>
<keyword evidence="2" id="KW-1185">Reference proteome</keyword>
<dbReference type="STRING" id="996637.SGM_3456"/>
<name>F3NJZ2_9ACTN</name>
<evidence type="ECO:0000313" key="2">
    <source>
        <dbReference type="Proteomes" id="UP000003022"/>
    </source>
</evidence>
<dbReference type="EMBL" id="AEYX01000037">
    <property type="protein sequence ID" value="EGG46403.1"/>
    <property type="molecule type" value="Genomic_DNA"/>
</dbReference>